<protein>
    <submittedName>
        <fullName evidence="1">Uncharacterized protein</fullName>
    </submittedName>
</protein>
<dbReference type="AlphaFoldDB" id="A0A2S9WYP7"/>
<proteinExistence type="predicted"/>
<gene>
    <name evidence="1" type="ORF">BUE93_22205</name>
</gene>
<reference evidence="1 2" key="1">
    <citation type="submission" date="2017-01" db="EMBL/GenBank/DDBJ databases">
        <title>New insights into the genetic diversity of Chromobacterium isolated from tropical freshwater lake.</title>
        <authorList>
            <person name="Santos A.B."/>
            <person name="Nascimento A.M."/>
            <person name="Da Silva P.C."/>
        </authorList>
    </citation>
    <scope>NUCLEOTIDE SEQUENCE [LARGE SCALE GENOMIC DNA]</scope>
    <source>
        <strain evidence="1 2">56AF</strain>
    </source>
</reference>
<sequence length="201" mass="22512">MARATIPAFPFTRSYYTPKDFQRLASVEALGVEVMADASGTLVMGFAGKRSKPDFYTSFASKERAEQYVARWIAGLQEREQEKLAKRQARKCMANPLQVGDILKASWGYEQTNIDYYEVTKVIGTQTVEVREIGKDSEESDGMQGVCVPAPGSYKSAARRHRVNPDGSIKVQSWGVWASKVECVEVAGVKVFKPDRWSSYY</sequence>
<accession>A0A2S9WYP7</accession>
<comment type="caution">
    <text evidence="1">The sequence shown here is derived from an EMBL/GenBank/DDBJ whole genome shotgun (WGS) entry which is preliminary data.</text>
</comment>
<organism evidence="1 2">
    <name type="scientific">Chromobacterium amazonense</name>
    <dbReference type="NCBI Taxonomy" id="1382803"/>
    <lineage>
        <taxon>Bacteria</taxon>
        <taxon>Pseudomonadati</taxon>
        <taxon>Pseudomonadota</taxon>
        <taxon>Betaproteobacteria</taxon>
        <taxon>Neisseriales</taxon>
        <taxon>Chromobacteriaceae</taxon>
        <taxon>Chromobacterium</taxon>
    </lineage>
</organism>
<evidence type="ECO:0000313" key="1">
    <source>
        <dbReference type="EMBL" id="PRP68516.1"/>
    </source>
</evidence>
<dbReference type="RefSeq" id="WP_106078319.1">
    <property type="nucleotide sequence ID" value="NZ_MTBD01000124.1"/>
</dbReference>
<dbReference type="Proteomes" id="UP000239469">
    <property type="component" value="Unassembled WGS sequence"/>
</dbReference>
<evidence type="ECO:0000313" key="2">
    <source>
        <dbReference type="Proteomes" id="UP000239469"/>
    </source>
</evidence>
<dbReference type="EMBL" id="MTBD01000124">
    <property type="protein sequence ID" value="PRP68516.1"/>
    <property type="molecule type" value="Genomic_DNA"/>
</dbReference>
<name>A0A2S9WYP7_9NEIS</name>
<dbReference type="OrthoDB" id="5149874at2"/>